<dbReference type="WBParaSite" id="MBELARI_LOCUS456.2">
    <property type="protein sequence ID" value="MBELARI_LOCUS456.2"/>
    <property type="gene ID" value="MBELARI_LOCUS456"/>
</dbReference>
<dbReference type="CDD" id="cd00037">
    <property type="entry name" value="CLECT"/>
    <property type="match status" value="2"/>
</dbReference>
<feature type="chain" id="PRO_5042100753" description="C-type lectin domain-containing protein" evidence="1">
    <location>
        <begin position="21"/>
        <end position="245"/>
    </location>
</feature>
<evidence type="ECO:0000313" key="3">
    <source>
        <dbReference type="Proteomes" id="UP000887575"/>
    </source>
</evidence>
<name>A0AAF3FCA5_9BILA</name>
<dbReference type="InterPro" id="IPR001304">
    <property type="entry name" value="C-type_lectin-like"/>
</dbReference>
<organism evidence="3 4">
    <name type="scientific">Mesorhabditis belari</name>
    <dbReference type="NCBI Taxonomy" id="2138241"/>
    <lineage>
        <taxon>Eukaryota</taxon>
        <taxon>Metazoa</taxon>
        <taxon>Ecdysozoa</taxon>
        <taxon>Nematoda</taxon>
        <taxon>Chromadorea</taxon>
        <taxon>Rhabditida</taxon>
        <taxon>Rhabditina</taxon>
        <taxon>Rhabditomorpha</taxon>
        <taxon>Rhabditoidea</taxon>
        <taxon>Rhabditidae</taxon>
        <taxon>Mesorhabditinae</taxon>
        <taxon>Mesorhabditis</taxon>
    </lineage>
</organism>
<sequence>MHRKLQIPFFLLTWIDFSLSSCPQGGIPGAIGGSCLFAVKFNASFENAQEFCSNYFGNLVSIRSSEENKKLLEVANLLPESTKFIWLGGTFDGAKITWIDGSTGGFSYLTYGSLAGNLLLNLTSGKWTTSNWNGMFPFVCLSQPQVDSVDPSNQPPNCSLYSPCPTDWVYSERLKFCYRVVFNVDFTTADQNCRLMGSQLASIHSEEENDFVNGKSAVYWASQMPELNLSLEEKERDPGKPIGCG</sequence>
<dbReference type="PANTHER" id="PTHR22803">
    <property type="entry name" value="MANNOSE, PHOSPHOLIPASE, LECTIN RECEPTOR RELATED"/>
    <property type="match status" value="1"/>
</dbReference>
<protein>
    <recommendedName>
        <fullName evidence="2">C-type lectin domain-containing protein</fullName>
    </recommendedName>
</protein>
<dbReference type="SUPFAM" id="SSF56436">
    <property type="entry name" value="C-type lectin-like"/>
    <property type="match status" value="2"/>
</dbReference>
<dbReference type="InterPro" id="IPR050111">
    <property type="entry name" value="C-type_lectin/snaclec_domain"/>
</dbReference>
<dbReference type="Gene3D" id="3.10.100.10">
    <property type="entry name" value="Mannose-Binding Protein A, subunit A"/>
    <property type="match status" value="2"/>
</dbReference>
<dbReference type="Pfam" id="PF00059">
    <property type="entry name" value="Lectin_C"/>
    <property type="match status" value="1"/>
</dbReference>
<proteinExistence type="predicted"/>
<dbReference type="PROSITE" id="PS50041">
    <property type="entry name" value="C_TYPE_LECTIN_2"/>
    <property type="match status" value="1"/>
</dbReference>
<accession>A0AAF3FCA5</accession>
<keyword evidence="3" id="KW-1185">Reference proteome</keyword>
<evidence type="ECO:0000259" key="2">
    <source>
        <dbReference type="PROSITE" id="PS50041"/>
    </source>
</evidence>
<keyword evidence="1" id="KW-0732">Signal</keyword>
<feature type="domain" description="C-type lectin" evidence="2">
    <location>
        <begin position="31"/>
        <end position="141"/>
    </location>
</feature>
<evidence type="ECO:0000256" key="1">
    <source>
        <dbReference type="SAM" id="SignalP"/>
    </source>
</evidence>
<dbReference type="SMART" id="SM00034">
    <property type="entry name" value="CLECT"/>
    <property type="match status" value="2"/>
</dbReference>
<dbReference type="AlphaFoldDB" id="A0AAF3FCA5"/>
<dbReference type="PROSITE" id="PS51257">
    <property type="entry name" value="PROKAR_LIPOPROTEIN"/>
    <property type="match status" value="1"/>
</dbReference>
<dbReference type="InterPro" id="IPR016187">
    <property type="entry name" value="CTDL_fold"/>
</dbReference>
<evidence type="ECO:0000313" key="4">
    <source>
        <dbReference type="WBParaSite" id="MBELARI_LOCUS456.2"/>
    </source>
</evidence>
<reference evidence="4" key="1">
    <citation type="submission" date="2024-02" db="UniProtKB">
        <authorList>
            <consortium name="WormBaseParasite"/>
        </authorList>
    </citation>
    <scope>IDENTIFICATION</scope>
</reference>
<dbReference type="Proteomes" id="UP000887575">
    <property type="component" value="Unassembled WGS sequence"/>
</dbReference>
<feature type="signal peptide" evidence="1">
    <location>
        <begin position="1"/>
        <end position="20"/>
    </location>
</feature>
<dbReference type="InterPro" id="IPR016186">
    <property type="entry name" value="C-type_lectin-like/link_sf"/>
</dbReference>